<evidence type="ECO:0000259" key="7">
    <source>
        <dbReference type="PROSITE" id="PS00022"/>
    </source>
</evidence>
<keyword evidence="6" id="KW-0482">Metalloprotease</keyword>
<feature type="domain" description="EGF-like" evidence="7">
    <location>
        <begin position="231"/>
        <end position="242"/>
    </location>
</feature>
<dbReference type="SUPFAM" id="SSF49854">
    <property type="entry name" value="Spermadhesin, CUB domain"/>
    <property type="match status" value="1"/>
</dbReference>
<dbReference type="Gene3D" id="3.40.390.10">
    <property type="entry name" value="Collagenase (Catalytic Domain)"/>
    <property type="match status" value="1"/>
</dbReference>
<dbReference type="InterPro" id="IPR035914">
    <property type="entry name" value="Sperma_CUB_dom_sf"/>
</dbReference>
<keyword evidence="1" id="KW-0245">EGF-like domain</keyword>
<dbReference type="PANTHER" id="PTHR10127:SF780">
    <property type="entry name" value="METALLOENDOPEPTIDASE"/>
    <property type="match status" value="1"/>
</dbReference>
<dbReference type="InterPro" id="IPR024079">
    <property type="entry name" value="MetalloPept_cat_dom_sf"/>
</dbReference>
<dbReference type="PROSITE" id="PS00022">
    <property type="entry name" value="EGF_1"/>
    <property type="match status" value="1"/>
</dbReference>
<evidence type="ECO:0000313" key="9">
    <source>
        <dbReference type="WBParaSite" id="PTRK_0000350900.1"/>
    </source>
</evidence>
<dbReference type="GO" id="GO:0006508">
    <property type="term" value="P:proteolysis"/>
    <property type="evidence" value="ECO:0007669"/>
    <property type="project" value="UniProtKB-KW"/>
</dbReference>
<dbReference type="AlphaFoldDB" id="A0A0N4Z8B8"/>
<keyword evidence="2" id="KW-0645">Protease</keyword>
<name>A0A0N4Z8B8_PARTI</name>
<reference evidence="9" key="1">
    <citation type="submission" date="2017-02" db="UniProtKB">
        <authorList>
            <consortium name="WormBaseParasite"/>
        </authorList>
    </citation>
    <scope>IDENTIFICATION</scope>
</reference>
<keyword evidence="8" id="KW-1185">Reference proteome</keyword>
<dbReference type="Pfam" id="PF01400">
    <property type="entry name" value="Astacin"/>
    <property type="match status" value="1"/>
</dbReference>
<keyword evidence="3" id="KW-0479">Metal-binding</keyword>
<dbReference type="InterPro" id="IPR001506">
    <property type="entry name" value="Peptidase_M12A"/>
</dbReference>
<dbReference type="WBParaSite" id="PTRK_0000350900.1">
    <property type="protein sequence ID" value="PTRK_0000350900.1"/>
    <property type="gene ID" value="PTRK_0000350900"/>
</dbReference>
<evidence type="ECO:0000256" key="1">
    <source>
        <dbReference type="ARBA" id="ARBA00022536"/>
    </source>
</evidence>
<evidence type="ECO:0000256" key="3">
    <source>
        <dbReference type="ARBA" id="ARBA00022723"/>
    </source>
</evidence>
<evidence type="ECO:0000256" key="6">
    <source>
        <dbReference type="ARBA" id="ARBA00023049"/>
    </source>
</evidence>
<protein>
    <submittedName>
        <fullName evidence="9">Astacin domain-containing protein</fullName>
    </submittedName>
</protein>
<dbReference type="PANTHER" id="PTHR10127">
    <property type="entry name" value="DISCOIDIN, CUB, EGF, LAMININ , AND ZINC METALLOPROTEASE DOMAIN CONTAINING"/>
    <property type="match status" value="1"/>
</dbReference>
<evidence type="ECO:0000256" key="4">
    <source>
        <dbReference type="ARBA" id="ARBA00022801"/>
    </source>
</evidence>
<evidence type="ECO:0000256" key="5">
    <source>
        <dbReference type="ARBA" id="ARBA00022833"/>
    </source>
</evidence>
<organism evidence="8 9">
    <name type="scientific">Parastrongyloides trichosuri</name>
    <name type="common">Possum-specific nematode worm</name>
    <dbReference type="NCBI Taxonomy" id="131310"/>
    <lineage>
        <taxon>Eukaryota</taxon>
        <taxon>Metazoa</taxon>
        <taxon>Ecdysozoa</taxon>
        <taxon>Nematoda</taxon>
        <taxon>Chromadorea</taxon>
        <taxon>Rhabditida</taxon>
        <taxon>Tylenchina</taxon>
        <taxon>Panagrolaimomorpha</taxon>
        <taxon>Strongyloidoidea</taxon>
        <taxon>Strongyloididae</taxon>
        <taxon>Parastrongyloides</taxon>
    </lineage>
</organism>
<dbReference type="GO" id="GO:0046872">
    <property type="term" value="F:metal ion binding"/>
    <property type="evidence" value="ECO:0007669"/>
    <property type="project" value="UniProtKB-KW"/>
</dbReference>
<accession>A0A0N4Z8B8</accession>
<dbReference type="GO" id="GO:0004222">
    <property type="term" value="F:metalloendopeptidase activity"/>
    <property type="evidence" value="ECO:0007669"/>
    <property type="project" value="InterPro"/>
</dbReference>
<sequence length="410" mass="46859">DEIDDDKINLTQLVKNFTKPTHIPASQVILISNENKTLSNKSLLNIINFFNKTSCVKFRNVSQKMVTKGFILQNGSYNNVIVIENLTTIQLTECCSKNNSCVKYFFGLALGMIPQVNRKDRNNFVFVFVNNINSTDQSRFDMLSSPLFEEKNYSFDFGSYFNRNPYYCSTRKGIKTYTSLNASVYYDRMLGQKIEYSFADRRALCNYYNIKAFKNMTCQNGGFYNPNTSSCICPDEYIGVDCSKLQETSNCGHQVVNATKDEEYLFACGNKTCYYEITSSNKKIIEMELLTVHTKNITPCVSHYGLEIRYGVDKGTTGLSLCGLYNETISIKSLSNKVFIGYNGGPDDYFLMSYKAINEAKKMKKQTKKQFKDQITDQIIIKDDDRKKISMDFNCEELLKAGLISQINLP</sequence>
<evidence type="ECO:0000256" key="2">
    <source>
        <dbReference type="ARBA" id="ARBA00022670"/>
    </source>
</evidence>
<dbReference type="Proteomes" id="UP000038045">
    <property type="component" value="Unplaced"/>
</dbReference>
<evidence type="ECO:0000313" key="8">
    <source>
        <dbReference type="Proteomes" id="UP000038045"/>
    </source>
</evidence>
<keyword evidence="4" id="KW-0378">Hydrolase</keyword>
<keyword evidence="5" id="KW-0862">Zinc</keyword>
<proteinExistence type="predicted"/>
<dbReference type="InterPro" id="IPR000742">
    <property type="entry name" value="EGF"/>
</dbReference>